<feature type="domain" description="Large ribosomal subunit protein uL6 N-terminal" evidence="5">
    <location>
        <begin position="5"/>
        <end position="33"/>
    </location>
</feature>
<keyword evidence="3 4" id="KW-0687">Ribonucleoprotein</keyword>
<dbReference type="Pfam" id="PF01159">
    <property type="entry name" value="Ribosomal_L6e"/>
    <property type="match status" value="1"/>
</dbReference>
<dbReference type="SUPFAM" id="SSF50104">
    <property type="entry name" value="Translation proteins SH3-like domain"/>
    <property type="match status" value="1"/>
</dbReference>
<evidence type="ECO:0000256" key="2">
    <source>
        <dbReference type="ARBA" id="ARBA00022980"/>
    </source>
</evidence>
<protein>
    <recommendedName>
        <fullName evidence="4">60S ribosomal protein L6</fullName>
    </recommendedName>
</protein>
<dbReference type="PANTHER" id="PTHR10715">
    <property type="entry name" value="60S RIBOSOMAL PROTEIN L6"/>
    <property type="match status" value="1"/>
</dbReference>
<gene>
    <name evidence="6" type="ORF">EXIGLDRAFT_758095</name>
</gene>
<evidence type="ECO:0000259" key="5">
    <source>
        <dbReference type="Pfam" id="PF03868"/>
    </source>
</evidence>
<dbReference type="PROSITE" id="PS01170">
    <property type="entry name" value="RIBOSOMAL_L6E"/>
    <property type="match status" value="1"/>
</dbReference>
<dbReference type="GO" id="GO:0003723">
    <property type="term" value="F:RNA binding"/>
    <property type="evidence" value="ECO:0007669"/>
    <property type="project" value="TreeGrafter"/>
</dbReference>
<dbReference type="EMBL" id="KV425882">
    <property type="protein sequence ID" value="KZW03769.1"/>
    <property type="molecule type" value="Genomic_DNA"/>
</dbReference>
<dbReference type="InterPro" id="IPR008991">
    <property type="entry name" value="Translation_prot_SH3-like_sf"/>
</dbReference>
<sequence length="236" mass="25664">MAKELVPGVGRLSRSAAYSKRQLYKGRKTGAPKAAEDVPAFKEVEVKGDKNGSTRRVPTAKAARFYPAEDVRKPKVSRKTAKPTKLRSAITPGTVLILLAGRFRGKRVVFLKQLDSGLLLVTGPYKVNGVPLRRVNQAYVIATSTKVDIPELSLSDKINDAFFAKENKGSRASAEEEFFANGKPVAKEPLPEAKTSEQKAVDAAVLAGVKKAANLEKYLKASWGLSKGQFPHQLVF</sequence>
<dbReference type="GO" id="GO:0002181">
    <property type="term" value="P:cytoplasmic translation"/>
    <property type="evidence" value="ECO:0007669"/>
    <property type="project" value="TreeGrafter"/>
</dbReference>
<evidence type="ECO:0000256" key="3">
    <source>
        <dbReference type="ARBA" id="ARBA00023274"/>
    </source>
</evidence>
<evidence type="ECO:0000313" key="6">
    <source>
        <dbReference type="EMBL" id="KZW03769.1"/>
    </source>
</evidence>
<dbReference type="STRING" id="1314781.A0A165QL37"/>
<dbReference type="InterPro" id="IPR014722">
    <property type="entry name" value="Rib_uL2_dom2"/>
</dbReference>
<dbReference type="GO" id="GO:0003735">
    <property type="term" value="F:structural constituent of ribosome"/>
    <property type="evidence" value="ECO:0007669"/>
    <property type="project" value="InterPro"/>
</dbReference>
<dbReference type="PANTHER" id="PTHR10715:SF0">
    <property type="entry name" value="LARGE RIBOSOMAL SUBUNIT PROTEIN EL6"/>
    <property type="match status" value="1"/>
</dbReference>
<dbReference type="InterPro" id="IPR000915">
    <property type="entry name" value="60S_ribosomal_eL6"/>
</dbReference>
<proteinExistence type="inferred from homology"/>
<dbReference type="AlphaFoldDB" id="A0A165QL37"/>
<dbReference type="GO" id="GO:0022625">
    <property type="term" value="C:cytosolic large ribosomal subunit"/>
    <property type="evidence" value="ECO:0007669"/>
    <property type="project" value="TreeGrafter"/>
</dbReference>
<dbReference type="Gene3D" id="2.30.30.30">
    <property type="match status" value="1"/>
</dbReference>
<evidence type="ECO:0000313" key="7">
    <source>
        <dbReference type="Proteomes" id="UP000077266"/>
    </source>
</evidence>
<evidence type="ECO:0000256" key="1">
    <source>
        <dbReference type="ARBA" id="ARBA00010592"/>
    </source>
</evidence>
<organism evidence="6 7">
    <name type="scientific">Exidia glandulosa HHB12029</name>
    <dbReference type="NCBI Taxonomy" id="1314781"/>
    <lineage>
        <taxon>Eukaryota</taxon>
        <taxon>Fungi</taxon>
        <taxon>Dikarya</taxon>
        <taxon>Basidiomycota</taxon>
        <taxon>Agaricomycotina</taxon>
        <taxon>Agaricomycetes</taxon>
        <taxon>Auriculariales</taxon>
        <taxon>Exidiaceae</taxon>
        <taxon>Exidia</taxon>
    </lineage>
</organism>
<keyword evidence="2 4" id="KW-0689">Ribosomal protein</keyword>
<reference evidence="6 7" key="1">
    <citation type="journal article" date="2016" name="Mol. Biol. Evol.">
        <title>Comparative Genomics of Early-Diverging Mushroom-Forming Fungi Provides Insights into the Origins of Lignocellulose Decay Capabilities.</title>
        <authorList>
            <person name="Nagy L.G."/>
            <person name="Riley R."/>
            <person name="Tritt A."/>
            <person name="Adam C."/>
            <person name="Daum C."/>
            <person name="Floudas D."/>
            <person name="Sun H."/>
            <person name="Yadav J.S."/>
            <person name="Pangilinan J."/>
            <person name="Larsson K.H."/>
            <person name="Matsuura K."/>
            <person name="Barry K."/>
            <person name="Labutti K."/>
            <person name="Kuo R."/>
            <person name="Ohm R.A."/>
            <person name="Bhattacharya S.S."/>
            <person name="Shirouzu T."/>
            <person name="Yoshinaga Y."/>
            <person name="Martin F.M."/>
            <person name="Grigoriev I.V."/>
            <person name="Hibbett D.S."/>
        </authorList>
    </citation>
    <scope>NUCLEOTIDE SEQUENCE [LARGE SCALE GENOMIC DNA]</scope>
    <source>
        <strain evidence="6 7">HHB12029</strain>
    </source>
</reference>
<dbReference type="GO" id="GO:0000027">
    <property type="term" value="P:ribosomal large subunit assembly"/>
    <property type="evidence" value="ECO:0007669"/>
    <property type="project" value="TreeGrafter"/>
</dbReference>
<name>A0A165QL37_EXIGL</name>
<keyword evidence="7" id="KW-1185">Reference proteome</keyword>
<dbReference type="InterPro" id="IPR041997">
    <property type="entry name" value="Ribosomal_eL6_KOW"/>
</dbReference>
<dbReference type="CDD" id="cd13156">
    <property type="entry name" value="KOW_RPL6"/>
    <property type="match status" value="1"/>
</dbReference>
<comment type="similarity">
    <text evidence="1 4">Belongs to the eukaryotic ribosomal protein eL6 family.</text>
</comment>
<accession>A0A165QL37</accession>
<dbReference type="Proteomes" id="UP000077266">
    <property type="component" value="Unassembled WGS sequence"/>
</dbReference>
<dbReference type="FunCoup" id="A0A165QL37">
    <property type="interactions" value="578"/>
</dbReference>
<dbReference type="OrthoDB" id="2436667at2759"/>
<dbReference type="FunFam" id="2.30.30.30:FF:000014">
    <property type="entry name" value="60S ribosomal protein L6"/>
    <property type="match status" value="1"/>
</dbReference>
<dbReference type="InterPro" id="IPR049633">
    <property type="entry name" value="Ribosomal_eL6_CS"/>
</dbReference>
<dbReference type="InParanoid" id="A0A165QL37"/>
<dbReference type="InterPro" id="IPR005568">
    <property type="entry name" value="Ribosomal_uL6_N"/>
</dbReference>
<dbReference type="Pfam" id="PF03868">
    <property type="entry name" value="Ribosomal_L6e_N"/>
    <property type="match status" value="1"/>
</dbReference>
<evidence type="ECO:0000256" key="4">
    <source>
        <dbReference type="RuleBase" id="RU000662"/>
    </source>
</evidence>